<accession>A0A4R5AE76</accession>
<evidence type="ECO:0000313" key="1">
    <source>
        <dbReference type="EMBL" id="TDD69596.1"/>
    </source>
</evidence>
<dbReference type="OrthoDB" id="3297413at2"/>
<sequence length="78" mass="8344">MSTSDLALILFSSRLQASDHPSAEQVRMAIDARLCDCGEDRSVCAALVAQEAGDHPDTYAARMRWALSTVSQVYAAAA</sequence>
<gene>
    <name evidence="1" type="ORF">E1298_37365</name>
</gene>
<dbReference type="EMBL" id="SMKU01000319">
    <property type="protein sequence ID" value="TDD69596.1"/>
    <property type="molecule type" value="Genomic_DNA"/>
</dbReference>
<keyword evidence="2" id="KW-1185">Reference proteome</keyword>
<reference evidence="1 2" key="1">
    <citation type="submission" date="2019-03" db="EMBL/GenBank/DDBJ databases">
        <title>Draft genome sequences of novel Actinobacteria.</title>
        <authorList>
            <person name="Sahin N."/>
            <person name="Ay H."/>
            <person name="Saygin H."/>
        </authorList>
    </citation>
    <scope>NUCLEOTIDE SEQUENCE [LARGE SCALE GENOMIC DNA]</scope>
    <source>
        <strain evidence="1 2">H3C3</strain>
    </source>
</reference>
<name>A0A4R5AE76_9ACTN</name>
<protein>
    <submittedName>
        <fullName evidence="1">Uncharacterized protein</fullName>
    </submittedName>
</protein>
<organism evidence="1 2">
    <name type="scientific">Actinomadura rubrisoli</name>
    <dbReference type="NCBI Taxonomy" id="2530368"/>
    <lineage>
        <taxon>Bacteria</taxon>
        <taxon>Bacillati</taxon>
        <taxon>Actinomycetota</taxon>
        <taxon>Actinomycetes</taxon>
        <taxon>Streptosporangiales</taxon>
        <taxon>Thermomonosporaceae</taxon>
        <taxon>Actinomadura</taxon>
    </lineage>
</organism>
<comment type="caution">
    <text evidence="1">The sequence shown here is derived from an EMBL/GenBank/DDBJ whole genome shotgun (WGS) entry which is preliminary data.</text>
</comment>
<dbReference type="Proteomes" id="UP000294513">
    <property type="component" value="Unassembled WGS sequence"/>
</dbReference>
<dbReference type="AlphaFoldDB" id="A0A4R5AE76"/>
<proteinExistence type="predicted"/>
<evidence type="ECO:0000313" key="2">
    <source>
        <dbReference type="Proteomes" id="UP000294513"/>
    </source>
</evidence>